<organism evidence="6 7">
    <name type="scientific">Coptis chinensis</name>
    <dbReference type="NCBI Taxonomy" id="261450"/>
    <lineage>
        <taxon>Eukaryota</taxon>
        <taxon>Viridiplantae</taxon>
        <taxon>Streptophyta</taxon>
        <taxon>Embryophyta</taxon>
        <taxon>Tracheophyta</taxon>
        <taxon>Spermatophyta</taxon>
        <taxon>Magnoliopsida</taxon>
        <taxon>Ranunculales</taxon>
        <taxon>Ranunculaceae</taxon>
        <taxon>Coptidoideae</taxon>
        <taxon>Coptis</taxon>
    </lineage>
</organism>
<dbReference type="Pfam" id="PF03055">
    <property type="entry name" value="RPE65"/>
    <property type="match status" value="1"/>
</dbReference>
<dbReference type="OrthoDB" id="1909438at2759"/>
<dbReference type="GO" id="GO:0046872">
    <property type="term" value="F:metal ion binding"/>
    <property type="evidence" value="ECO:0007669"/>
    <property type="project" value="UniProtKB-KW"/>
</dbReference>
<dbReference type="EMBL" id="JADFTS010000007">
    <property type="protein sequence ID" value="KAF9596675.1"/>
    <property type="molecule type" value="Genomic_DNA"/>
</dbReference>
<dbReference type="InterPro" id="IPR004294">
    <property type="entry name" value="Carotenoid_Oase"/>
</dbReference>
<evidence type="ECO:0000256" key="5">
    <source>
        <dbReference type="PIRSR" id="PIRSR604294-1"/>
    </source>
</evidence>
<keyword evidence="3" id="KW-0223">Dioxygenase</keyword>
<name>A0A835HAD4_9MAGN</name>
<comment type="similarity">
    <text evidence="1">Belongs to the carotenoid oxygenase family.</text>
</comment>
<evidence type="ECO:0000313" key="7">
    <source>
        <dbReference type="Proteomes" id="UP000631114"/>
    </source>
</evidence>
<evidence type="ECO:0000256" key="4">
    <source>
        <dbReference type="ARBA" id="ARBA00023004"/>
    </source>
</evidence>
<dbReference type="AlphaFoldDB" id="A0A835HAD4"/>
<comment type="caution">
    <text evidence="6">The sequence shown here is derived from an EMBL/GenBank/DDBJ whole genome shotgun (WGS) entry which is preliminary data.</text>
</comment>
<accession>A0A835HAD4</accession>
<feature type="binding site" evidence="5">
    <location>
        <position position="251"/>
    </location>
    <ligand>
        <name>Fe cation</name>
        <dbReference type="ChEBI" id="CHEBI:24875"/>
        <note>catalytic</note>
    </ligand>
</feature>
<dbReference type="InterPro" id="IPR016098">
    <property type="entry name" value="CAP/MinC_C"/>
</dbReference>
<keyword evidence="2 5" id="KW-0479">Metal-binding</keyword>
<gene>
    <name evidence="6" type="ORF">IFM89_012874</name>
</gene>
<evidence type="ECO:0000256" key="2">
    <source>
        <dbReference type="ARBA" id="ARBA00022723"/>
    </source>
</evidence>
<sequence length="288" mass="32715">MVYSATDEDSVTLITLIQSRKLKENFDPSTKRKSHTDLNLEDGCPIDLVPSSSKATIKPKPIAHGSPLMPYITAAKQICIANCRDCVFFLGVNQQPFILGDNHKLQGVLFKPTRLLTSLCTKYRELMVIFCRVAPHNTFYPQLEEHMSQVGVDATINSGMNLWFWEWLIHMTRCLIPSGVSMFKPKSATSLDPYQFTIFLRLKKLRRQRIEGVDRVSINRKSSVNVIDAKTMSPDPVVVIELPNRVPYGFHVFFVTESNFENKPIYDPEHVQVDGVCNWQLTVASVLP</sequence>
<dbReference type="GO" id="GO:0016702">
    <property type="term" value="F:oxidoreductase activity, acting on single donors with incorporation of molecular oxygen, incorporation of two atoms of oxygen"/>
    <property type="evidence" value="ECO:0007669"/>
    <property type="project" value="InterPro"/>
</dbReference>
<reference evidence="6 7" key="1">
    <citation type="submission" date="2020-10" db="EMBL/GenBank/DDBJ databases">
        <title>The Coptis chinensis genome and diversification of protoberbering-type alkaloids.</title>
        <authorList>
            <person name="Wang B."/>
            <person name="Shu S."/>
            <person name="Song C."/>
            <person name="Liu Y."/>
        </authorList>
    </citation>
    <scope>NUCLEOTIDE SEQUENCE [LARGE SCALE GENOMIC DNA]</scope>
    <source>
        <strain evidence="6">HL-2020</strain>
        <tissue evidence="6">Leaf</tissue>
    </source>
</reference>
<dbReference type="Gene3D" id="2.160.20.70">
    <property type="match status" value="1"/>
</dbReference>
<evidence type="ECO:0000256" key="1">
    <source>
        <dbReference type="ARBA" id="ARBA00006787"/>
    </source>
</evidence>
<evidence type="ECO:0000256" key="3">
    <source>
        <dbReference type="ARBA" id="ARBA00022964"/>
    </source>
</evidence>
<dbReference type="InterPro" id="IPR039589">
    <property type="entry name" value="TBCC1"/>
</dbReference>
<keyword evidence="7" id="KW-1185">Reference proteome</keyword>
<dbReference type="PANTHER" id="PTHR16052:SF0">
    <property type="entry name" value="TBCC DOMAIN-CONTAINING PROTEIN 1"/>
    <property type="match status" value="1"/>
</dbReference>
<comment type="cofactor">
    <cofactor evidence="5">
        <name>Fe(2+)</name>
        <dbReference type="ChEBI" id="CHEBI:29033"/>
    </cofactor>
    <text evidence="5">Binds 1 Fe(2+) ion per subunit.</text>
</comment>
<proteinExistence type="inferred from homology"/>
<evidence type="ECO:0000313" key="6">
    <source>
        <dbReference type="EMBL" id="KAF9596675.1"/>
    </source>
</evidence>
<keyword evidence="4 5" id="KW-0408">Iron</keyword>
<dbReference type="PANTHER" id="PTHR16052">
    <property type="entry name" value="TBCC DOMAIN-CONTAINING PROTEIN 1"/>
    <property type="match status" value="1"/>
</dbReference>
<dbReference type="Proteomes" id="UP000631114">
    <property type="component" value="Unassembled WGS sequence"/>
</dbReference>
<protein>
    <submittedName>
        <fullName evidence="6">Uncharacterized protein</fullName>
    </submittedName>
</protein>
<keyword evidence="3" id="KW-0560">Oxidoreductase</keyword>